<sequence length="130" mass="14657">MKFIFTPFLALMLMATTIAQKIVRCNGEFHCRYDFECQESLDCQEKAKIDALHMEHSGRRGDAKLLFKNSHCPRESKVLRSIAGKLAAESHSRSVLAERPETDIQASVPEGRGAVWCALFDLTNQRKLGC</sequence>
<comment type="caution">
    <text evidence="2">The sequence shown here is derived from an EMBL/GenBank/DDBJ whole genome shotgun (WGS) entry which is preliminary data.</text>
</comment>
<dbReference type="Proteomes" id="UP000223968">
    <property type="component" value="Unassembled WGS sequence"/>
</dbReference>
<keyword evidence="3" id="KW-1185">Reference proteome</keyword>
<organism evidence="2 3">
    <name type="scientific">Helicocarpus griseus UAMH5409</name>
    <dbReference type="NCBI Taxonomy" id="1447875"/>
    <lineage>
        <taxon>Eukaryota</taxon>
        <taxon>Fungi</taxon>
        <taxon>Dikarya</taxon>
        <taxon>Ascomycota</taxon>
        <taxon>Pezizomycotina</taxon>
        <taxon>Eurotiomycetes</taxon>
        <taxon>Eurotiomycetidae</taxon>
        <taxon>Onygenales</taxon>
        <taxon>Ajellomycetaceae</taxon>
        <taxon>Helicocarpus</taxon>
    </lineage>
</organism>
<feature type="signal peptide" evidence="1">
    <location>
        <begin position="1"/>
        <end position="19"/>
    </location>
</feature>
<dbReference type="AlphaFoldDB" id="A0A2B7WSC5"/>
<protein>
    <recommendedName>
        <fullName evidence="4">Killer toxin Kp4 domain-containing protein</fullName>
    </recommendedName>
</protein>
<evidence type="ECO:0008006" key="4">
    <source>
        <dbReference type="Google" id="ProtNLM"/>
    </source>
</evidence>
<name>A0A2B7WSC5_9EURO</name>
<feature type="chain" id="PRO_5012812418" description="Killer toxin Kp4 domain-containing protein" evidence="1">
    <location>
        <begin position="20"/>
        <end position="130"/>
    </location>
</feature>
<evidence type="ECO:0000256" key="1">
    <source>
        <dbReference type="SAM" id="SignalP"/>
    </source>
</evidence>
<reference evidence="2 3" key="1">
    <citation type="submission" date="2017-10" db="EMBL/GenBank/DDBJ databases">
        <title>Comparative genomics in systemic dimorphic fungi from Ajellomycetaceae.</title>
        <authorList>
            <person name="Munoz J.F."/>
            <person name="Mcewen J.G."/>
            <person name="Clay O.K."/>
            <person name="Cuomo C.A."/>
        </authorList>
    </citation>
    <scope>NUCLEOTIDE SEQUENCE [LARGE SCALE GENOMIC DNA]</scope>
    <source>
        <strain evidence="2 3">UAMH5409</strain>
    </source>
</reference>
<gene>
    <name evidence="2" type="ORF">AJ79_08498</name>
</gene>
<proteinExistence type="predicted"/>
<accession>A0A2B7WSC5</accession>
<evidence type="ECO:0000313" key="2">
    <source>
        <dbReference type="EMBL" id="PGG99496.1"/>
    </source>
</evidence>
<dbReference type="EMBL" id="PDNB01000202">
    <property type="protein sequence ID" value="PGG99496.1"/>
    <property type="molecule type" value="Genomic_DNA"/>
</dbReference>
<evidence type="ECO:0000313" key="3">
    <source>
        <dbReference type="Proteomes" id="UP000223968"/>
    </source>
</evidence>
<keyword evidence="1" id="KW-0732">Signal</keyword>